<evidence type="ECO:0000313" key="1">
    <source>
        <dbReference type="EMBL" id="JAH59406.1"/>
    </source>
</evidence>
<proteinExistence type="predicted"/>
<reference evidence="1" key="2">
    <citation type="journal article" date="2015" name="Fish Shellfish Immunol.">
        <title>Early steps in the European eel (Anguilla anguilla)-Vibrio vulnificus interaction in the gills: Role of the RtxA13 toxin.</title>
        <authorList>
            <person name="Callol A."/>
            <person name="Pajuelo D."/>
            <person name="Ebbesson L."/>
            <person name="Teles M."/>
            <person name="MacKenzie S."/>
            <person name="Amaro C."/>
        </authorList>
    </citation>
    <scope>NUCLEOTIDE SEQUENCE</scope>
</reference>
<accession>A0A0E9U0T7</accession>
<dbReference type="AlphaFoldDB" id="A0A0E9U0T7"/>
<organism evidence="1">
    <name type="scientific">Anguilla anguilla</name>
    <name type="common">European freshwater eel</name>
    <name type="synonym">Muraena anguilla</name>
    <dbReference type="NCBI Taxonomy" id="7936"/>
    <lineage>
        <taxon>Eukaryota</taxon>
        <taxon>Metazoa</taxon>
        <taxon>Chordata</taxon>
        <taxon>Craniata</taxon>
        <taxon>Vertebrata</taxon>
        <taxon>Euteleostomi</taxon>
        <taxon>Actinopterygii</taxon>
        <taxon>Neopterygii</taxon>
        <taxon>Teleostei</taxon>
        <taxon>Anguilliformes</taxon>
        <taxon>Anguillidae</taxon>
        <taxon>Anguilla</taxon>
    </lineage>
</organism>
<name>A0A0E9U0T7_ANGAN</name>
<protein>
    <submittedName>
        <fullName evidence="1">Uncharacterized protein</fullName>
    </submittedName>
</protein>
<reference evidence="1" key="1">
    <citation type="submission" date="2014-11" db="EMBL/GenBank/DDBJ databases">
        <authorList>
            <person name="Amaro Gonzalez C."/>
        </authorList>
    </citation>
    <scope>NUCLEOTIDE SEQUENCE</scope>
</reference>
<sequence length="44" mass="4934">MVVAKQACPTQFCNFVSRVYHTYSPVKGSFMATESVASLKIRLH</sequence>
<dbReference type="EMBL" id="GBXM01049171">
    <property type="protein sequence ID" value="JAH59406.1"/>
    <property type="molecule type" value="Transcribed_RNA"/>
</dbReference>